<evidence type="ECO:0000256" key="2">
    <source>
        <dbReference type="ARBA" id="ARBA00022723"/>
    </source>
</evidence>
<feature type="binding site" evidence="7">
    <location>
        <begin position="259"/>
        <end position="262"/>
    </location>
    <ligand>
        <name>GTP</name>
        <dbReference type="ChEBI" id="CHEBI:37565"/>
    </ligand>
</feature>
<keyword evidence="1 6" id="KW-0963">Cytoplasm</keyword>
<feature type="binding site" evidence="7">
    <location>
        <begin position="325"/>
        <end position="328"/>
    </location>
    <ligand>
        <name>GTP</name>
        <dbReference type="ChEBI" id="CHEBI:37565"/>
    </ligand>
</feature>
<dbReference type="Gene3D" id="3.40.50.11060">
    <property type="entry name" value="GTPase HflX, N-terminal domain"/>
    <property type="match status" value="1"/>
</dbReference>
<dbReference type="NCBIfam" id="TIGR03156">
    <property type="entry name" value="GTP_HflX"/>
    <property type="match status" value="1"/>
</dbReference>
<sequence length="411" mass="47090">MTQYQTHTTEQKLETAIMVGVHAQTDNDFNFESTMEELASLSRTCQLDVQEQFTQNRINVDNKYYVGKGKLDEIKAYVEFHDIDVIVANDELTTAQSKTLNGNLNVKIIDRTQLILEIFALRARSKEGKLQVELAQLDYLMPRLQGHGRSLSRLGGGIGTRGPGETKLEMDRRHIRTRMNEIKHQLETVVEHRERYRNKREQNHVFQVALVGYTNAGKSSWFNALAKETTYEKNLLFATLDPKTRQIQINDGFNLIISDTVGFIQKLPTTLIAAFKSTLEEAKNADLLLHVVDSSHPEYRAQYDTVNQIIGDLEMGQIPQAIIFNKKDLHEGTLPATNKPHVFVSSKEQEDVEKVKALLYNEVKKVLTYYEEHVLSSDADRLYFLKQNTLVSELNFNETTATYEVKGYKKE</sequence>
<dbReference type="FunFam" id="3.40.50.11060:FF:000001">
    <property type="entry name" value="GTPase HflX"/>
    <property type="match status" value="1"/>
</dbReference>
<comment type="similarity">
    <text evidence="6">Belongs to the TRAFAC class OBG-HflX-like GTPase superfamily. HflX GTPase family.</text>
</comment>
<evidence type="ECO:0000256" key="8">
    <source>
        <dbReference type="PIRSR" id="PIRSR006809-2"/>
    </source>
</evidence>
<dbReference type="PRINTS" id="PR00326">
    <property type="entry name" value="GTP1OBG"/>
</dbReference>
<feature type="binding site" evidence="8">
    <location>
        <position position="219"/>
    </location>
    <ligand>
        <name>Mg(2+)</name>
        <dbReference type="ChEBI" id="CHEBI:18420"/>
    </ligand>
</feature>
<evidence type="ECO:0000256" key="4">
    <source>
        <dbReference type="ARBA" id="ARBA00022842"/>
    </source>
</evidence>
<dbReference type="Pfam" id="PF13167">
    <property type="entry name" value="GTP-bdg_N"/>
    <property type="match status" value="1"/>
</dbReference>
<keyword evidence="4 8" id="KW-0460">Magnesium</keyword>
<keyword evidence="11" id="KW-1185">Reference proteome</keyword>
<comment type="function">
    <text evidence="6">GTPase that associates with the 50S ribosomal subunit and may have a role during protein synthesis or ribosome biogenesis.</text>
</comment>
<dbReference type="InterPro" id="IPR025121">
    <property type="entry name" value="GTPase_HflX_N"/>
</dbReference>
<comment type="caution">
    <text evidence="10">The sequence shown here is derived from an EMBL/GenBank/DDBJ whole genome shotgun (WGS) entry which is preliminary data.</text>
</comment>
<dbReference type="InterPro" id="IPR042108">
    <property type="entry name" value="GTPase_HflX_N_sf"/>
</dbReference>
<feature type="binding site" evidence="7">
    <location>
        <begin position="345"/>
        <end position="347"/>
    </location>
    <ligand>
        <name>GTP</name>
        <dbReference type="ChEBI" id="CHEBI:37565"/>
    </ligand>
</feature>
<evidence type="ECO:0000256" key="5">
    <source>
        <dbReference type="ARBA" id="ARBA00023134"/>
    </source>
</evidence>
<comment type="cofactor">
    <cofactor evidence="8">
        <name>Mg(2+)</name>
        <dbReference type="ChEBI" id="CHEBI:18420"/>
    </cofactor>
</comment>
<dbReference type="SUPFAM" id="SSF52540">
    <property type="entry name" value="P-loop containing nucleoside triphosphate hydrolases"/>
    <property type="match status" value="1"/>
</dbReference>
<dbReference type="Pfam" id="PF16360">
    <property type="entry name" value="GTP-bdg_M"/>
    <property type="match status" value="1"/>
</dbReference>
<keyword evidence="3 6" id="KW-0547">Nucleotide-binding</keyword>
<dbReference type="GO" id="GO:0003924">
    <property type="term" value="F:GTPase activity"/>
    <property type="evidence" value="ECO:0007669"/>
    <property type="project" value="UniProtKB-UniRule"/>
</dbReference>
<dbReference type="InterPro" id="IPR032305">
    <property type="entry name" value="GTP-bd_M"/>
</dbReference>
<dbReference type="AlphaFoldDB" id="A0AAQ0MG58"/>
<dbReference type="HAMAP" id="MF_00900">
    <property type="entry name" value="GTPase_HflX"/>
    <property type="match status" value="1"/>
</dbReference>
<dbReference type="Gene3D" id="6.10.250.2860">
    <property type="match status" value="1"/>
</dbReference>
<evidence type="ECO:0000313" key="11">
    <source>
        <dbReference type="Proteomes" id="UP000269505"/>
    </source>
</evidence>
<accession>A0AAQ0MG58</accession>
<dbReference type="CDD" id="cd01878">
    <property type="entry name" value="HflX"/>
    <property type="match status" value="1"/>
</dbReference>
<dbReference type="PROSITE" id="PS51705">
    <property type="entry name" value="G_HFLX"/>
    <property type="match status" value="1"/>
</dbReference>
<dbReference type="PANTHER" id="PTHR10229">
    <property type="entry name" value="GTP-BINDING PROTEIN HFLX"/>
    <property type="match status" value="1"/>
</dbReference>
<evidence type="ECO:0000259" key="9">
    <source>
        <dbReference type="PROSITE" id="PS51705"/>
    </source>
</evidence>
<dbReference type="PANTHER" id="PTHR10229:SF0">
    <property type="entry name" value="GTP-BINDING PROTEIN 6-RELATED"/>
    <property type="match status" value="1"/>
</dbReference>
<evidence type="ECO:0000256" key="3">
    <source>
        <dbReference type="ARBA" id="ARBA00022741"/>
    </source>
</evidence>
<keyword evidence="2 8" id="KW-0479">Metal-binding</keyword>
<feature type="binding site" evidence="7">
    <location>
        <begin position="212"/>
        <end position="219"/>
    </location>
    <ligand>
        <name>GTP</name>
        <dbReference type="ChEBI" id="CHEBI:37565"/>
    </ligand>
</feature>
<comment type="subcellular location">
    <subcellularLocation>
        <location evidence="6">Cytoplasm</location>
    </subcellularLocation>
    <text evidence="6">May associate with membranes.</text>
</comment>
<feature type="domain" description="Hflx-type G" evidence="9">
    <location>
        <begin position="206"/>
        <end position="367"/>
    </location>
</feature>
<evidence type="ECO:0000256" key="6">
    <source>
        <dbReference type="HAMAP-Rule" id="MF_00900"/>
    </source>
</evidence>
<evidence type="ECO:0000256" key="7">
    <source>
        <dbReference type="PIRSR" id="PIRSR006809-1"/>
    </source>
</evidence>
<dbReference type="InterPro" id="IPR030394">
    <property type="entry name" value="G_HFLX_dom"/>
</dbReference>
<dbReference type="Gene3D" id="3.40.50.300">
    <property type="entry name" value="P-loop containing nucleotide triphosphate hydrolases"/>
    <property type="match status" value="1"/>
</dbReference>
<proteinExistence type="inferred from homology"/>
<comment type="subunit">
    <text evidence="6">Monomer. Associates with the 50S ribosomal subunit.</text>
</comment>
<dbReference type="GO" id="GO:0005525">
    <property type="term" value="F:GTP binding"/>
    <property type="evidence" value="ECO:0007669"/>
    <property type="project" value="UniProtKB-UniRule"/>
</dbReference>
<dbReference type="InterPro" id="IPR016496">
    <property type="entry name" value="GTPase_HflX"/>
</dbReference>
<protein>
    <recommendedName>
        <fullName evidence="6">GTPase HflX</fullName>
    </recommendedName>
    <alternativeName>
        <fullName evidence="6">GTP-binding protein HflX</fullName>
    </alternativeName>
</protein>
<dbReference type="GO" id="GO:0046872">
    <property type="term" value="F:metal ion binding"/>
    <property type="evidence" value="ECO:0007669"/>
    <property type="project" value="UniProtKB-KW"/>
</dbReference>
<dbReference type="GO" id="GO:0005737">
    <property type="term" value="C:cytoplasm"/>
    <property type="evidence" value="ECO:0007669"/>
    <property type="project" value="UniProtKB-SubCell"/>
</dbReference>
<dbReference type="EMBL" id="RCVN01000010">
    <property type="protein sequence ID" value="RMI84605.1"/>
    <property type="molecule type" value="Genomic_DNA"/>
</dbReference>
<name>A0AAQ0MG58_9STAP</name>
<keyword evidence="5 6" id="KW-0342">GTP-binding</keyword>
<dbReference type="PIRSF" id="PIRSF006809">
    <property type="entry name" value="GTP-binding_hflX_prd"/>
    <property type="match status" value="1"/>
</dbReference>
<dbReference type="GeneID" id="82528256"/>
<dbReference type="Proteomes" id="UP000269505">
    <property type="component" value="Unassembled WGS sequence"/>
</dbReference>
<dbReference type="InterPro" id="IPR027417">
    <property type="entry name" value="P-loop_NTPase"/>
</dbReference>
<feature type="binding site" evidence="7">
    <location>
        <begin position="237"/>
        <end position="241"/>
    </location>
    <ligand>
        <name>GTP</name>
        <dbReference type="ChEBI" id="CHEBI:37565"/>
    </ligand>
</feature>
<evidence type="ECO:0000256" key="1">
    <source>
        <dbReference type="ARBA" id="ARBA00022490"/>
    </source>
</evidence>
<dbReference type="RefSeq" id="WP_122064758.1">
    <property type="nucleotide sequence ID" value="NZ_CP075500.1"/>
</dbReference>
<reference evidence="10 11" key="1">
    <citation type="submission" date="2018-10" db="EMBL/GenBank/DDBJ databases">
        <title>Staphylococcus pseudoxylosus sp. nov., isolated from bovine mastitis.</title>
        <authorList>
            <person name="Macfadyen A.C."/>
            <person name="Leroy S."/>
            <person name="Harrison E.M."/>
            <person name="Parkhill J."/>
            <person name="Holmes M.A."/>
            <person name="Paterson G.K."/>
        </authorList>
    </citation>
    <scope>NUCLEOTIDE SEQUENCE [LARGE SCALE GENOMIC DNA]</scope>
    <source>
        <strain evidence="10 11">S04009</strain>
    </source>
</reference>
<dbReference type="GO" id="GO:0043022">
    <property type="term" value="F:ribosome binding"/>
    <property type="evidence" value="ECO:0007669"/>
    <property type="project" value="TreeGrafter"/>
</dbReference>
<organism evidence="10 11">
    <name type="scientific">Staphylococcus pseudoxylosus</name>
    <dbReference type="NCBI Taxonomy" id="2282419"/>
    <lineage>
        <taxon>Bacteria</taxon>
        <taxon>Bacillati</taxon>
        <taxon>Bacillota</taxon>
        <taxon>Bacilli</taxon>
        <taxon>Bacillales</taxon>
        <taxon>Staphylococcaceae</taxon>
        <taxon>Staphylococcus</taxon>
    </lineage>
</organism>
<dbReference type="InterPro" id="IPR006073">
    <property type="entry name" value="GTP-bd"/>
</dbReference>
<evidence type="ECO:0000313" key="10">
    <source>
        <dbReference type="EMBL" id="RMI84605.1"/>
    </source>
</evidence>
<gene>
    <name evidence="6 10" type="primary">hflX</name>
    <name evidence="10" type="ORF">D9V42_09865</name>
</gene>
<feature type="binding site" evidence="8">
    <location>
        <position position="239"/>
    </location>
    <ligand>
        <name>Mg(2+)</name>
        <dbReference type="ChEBI" id="CHEBI:18420"/>
    </ligand>
</feature>
<dbReference type="Pfam" id="PF01926">
    <property type="entry name" value="MMR_HSR1"/>
    <property type="match status" value="1"/>
</dbReference>